<dbReference type="Proteomes" id="UP000278807">
    <property type="component" value="Unassembled WGS sequence"/>
</dbReference>
<keyword evidence="2" id="KW-1185">Reference proteome</keyword>
<reference evidence="3" key="1">
    <citation type="submission" date="2017-02" db="UniProtKB">
        <authorList>
            <consortium name="WormBaseParasite"/>
        </authorList>
    </citation>
    <scope>IDENTIFICATION</scope>
</reference>
<evidence type="ECO:0000313" key="3">
    <source>
        <dbReference type="WBParaSite" id="HNAJ_0001080501-mRNA-1"/>
    </source>
</evidence>
<gene>
    <name evidence="1" type="ORF">HNAJ_LOCUS10800</name>
</gene>
<protein>
    <submittedName>
        <fullName evidence="3">Ras-GEF domain-containing protein</fullName>
    </submittedName>
</protein>
<organism evidence="3">
    <name type="scientific">Rodentolepis nana</name>
    <name type="common">Dwarf tapeworm</name>
    <name type="synonym">Hymenolepis nana</name>
    <dbReference type="NCBI Taxonomy" id="102285"/>
    <lineage>
        <taxon>Eukaryota</taxon>
        <taxon>Metazoa</taxon>
        <taxon>Spiralia</taxon>
        <taxon>Lophotrochozoa</taxon>
        <taxon>Platyhelminthes</taxon>
        <taxon>Cestoda</taxon>
        <taxon>Eucestoda</taxon>
        <taxon>Cyclophyllidea</taxon>
        <taxon>Hymenolepididae</taxon>
        <taxon>Rodentolepis</taxon>
    </lineage>
</organism>
<reference evidence="1 2" key="2">
    <citation type="submission" date="2018-11" db="EMBL/GenBank/DDBJ databases">
        <authorList>
            <consortium name="Pathogen Informatics"/>
        </authorList>
    </citation>
    <scope>NUCLEOTIDE SEQUENCE [LARGE SCALE GENOMIC DNA]</scope>
</reference>
<dbReference type="STRING" id="102285.A0A0R3TSZ6"/>
<name>A0A0R3TSZ6_RODNA</name>
<accession>A0A0R3TSZ6</accession>
<dbReference type="OrthoDB" id="6630077at2759"/>
<evidence type="ECO:0000313" key="2">
    <source>
        <dbReference type="Proteomes" id="UP000278807"/>
    </source>
</evidence>
<evidence type="ECO:0000313" key="1">
    <source>
        <dbReference type="EMBL" id="VDO08809.1"/>
    </source>
</evidence>
<dbReference type="AlphaFoldDB" id="A0A0R3TSZ6"/>
<dbReference type="WBParaSite" id="HNAJ_0001080501-mRNA-1">
    <property type="protein sequence ID" value="HNAJ_0001080501-mRNA-1"/>
    <property type="gene ID" value="HNAJ_0001080501"/>
</dbReference>
<dbReference type="EMBL" id="UZAE01013226">
    <property type="protein sequence ID" value="VDO08809.1"/>
    <property type="molecule type" value="Genomic_DNA"/>
</dbReference>
<proteinExistence type="predicted"/>
<sequence>ELWYSAPKKNAQERTESTLNVALKLLANWHKDTTIEKTNEFTFLGMTFDTKLTWKSYINKIEERVSNRLNVLKRLAGNVWGCARSTLNNTYKMFIQPIILYFCEPLITATEVTLKPLEKAHNQALRLITGGIKSTLIDAMFLVTGNTTICSLMKEKALFLYEKLLRIPVDKFFSTYENRPRHLKTQSGLIQKARELEKELQIDDKPKSLSLPMNPLADTDVVFCTQLLDFFRNSNTPPEQMRSLALETINVNYPVDQWLQVFIESQTNIGAGVFSELFSFYAASGLTSSAFEGEIEAIRKALCQLCCLDTKFTKAVILSDPQSPINSIGLSNSQSAINSIGSRFRTYSQQ</sequence>